<keyword evidence="3" id="KW-0067">ATP-binding</keyword>
<feature type="compositionally biased region" description="Basic and acidic residues" evidence="4">
    <location>
        <begin position="102"/>
        <end position="119"/>
    </location>
</feature>
<dbReference type="GO" id="GO:0009113">
    <property type="term" value="P:purine nucleobase biosynthetic process"/>
    <property type="evidence" value="ECO:0007669"/>
    <property type="project" value="InterPro"/>
</dbReference>
<dbReference type="OrthoDB" id="2018833at2759"/>
<evidence type="ECO:0000313" key="7">
    <source>
        <dbReference type="Proteomes" id="UP000299102"/>
    </source>
</evidence>
<reference evidence="6 7" key="1">
    <citation type="journal article" date="2019" name="Commun. Biol.">
        <title>The bagworm genome reveals a unique fibroin gene that provides high tensile strength.</title>
        <authorList>
            <person name="Kono N."/>
            <person name="Nakamura H."/>
            <person name="Ohtoshi R."/>
            <person name="Tomita M."/>
            <person name="Numata K."/>
            <person name="Arakawa K."/>
        </authorList>
    </citation>
    <scope>NUCLEOTIDE SEQUENCE [LARGE SCALE GENOMIC DNA]</scope>
</reference>
<feature type="region of interest" description="Disordered" evidence="4">
    <location>
        <begin position="102"/>
        <end position="136"/>
    </location>
</feature>
<dbReference type="Proteomes" id="UP000299102">
    <property type="component" value="Unassembled WGS sequence"/>
</dbReference>
<dbReference type="STRING" id="151549.A0A4C1YAN5"/>
<evidence type="ECO:0000256" key="2">
    <source>
        <dbReference type="ARBA" id="ARBA00022741"/>
    </source>
</evidence>
<comment type="caution">
    <text evidence="6">The sequence shown here is derived from an EMBL/GenBank/DDBJ whole genome shotgun (WGS) entry which is preliminary data.</text>
</comment>
<keyword evidence="2" id="KW-0547">Nucleotide-binding</keyword>
<evidence type="ECO:0000256" key="3">
    <source>
        <dbReference type="ARBA" id="ARBA00022840"/>
    </source>
</evidence>
<dbReference type="InterPro" id="IPR020559">
    <property type="entry name" value="PRibGlycinamide_synth_CS"/>
</dbReference>
<feature type="region of interest" description="Disordered" evidence="4">
    <location>
        <begin position="193"/>
        <end position="212"/>
    </location>
</feature>
<feature type="compositionally biased region" description="Polar residues" evidence="4">
    <location>
        <begin position="125"/>
        <end position="136"/>
    </location>
</feature>
<sequence length="212" mass="22910">MNAFAGVLYAGMMITKAGPMTLEFNCRFGDPETQVLMTLLESDLYTIMKACAEGTLKQQEVMWNTKLSAVGVVIASKGYPETSTKGCVISAARGARLGVAQRDRTPTHQDYHISRECEKPPATMPSRSRPTPTGTNAGRPACVCAAEHAAPAPGPACYFVTTLNLLRSRIYTTAPKLMSPHFNSFKMQAARHRGHPDVQSALVRPSPALTGR</sequence>
<protein>
    <submittedName>
        <fullName evidence="6">Trifunctional purine biosynthetic protein adenosine-3</fullName>
    </submittedName>
</protein>
<dbReference type="GO" id="GO:0004637">
    <property type="term" value="F:phosphoribosylamine-glycine ligase activity"/>
    <property type="evidence" value="ECO:0007669"/>
    <property type="project" value="InterPro"/>
</dbReference>
<gene>
    <name evidence="6" type="primary">ade3</name>
    <name evidence="6" type="ORF">EVAR_8295_1</name>
</gene>
<dbReference type="InterPro" id="IPR000115">
    <property type="entry name" value="PRibGlycinamide_synth"/>
</dbReference>
<organism evidence="6 7">
    <name type="scientific">Eumeta variegata</name>
    <name type="common">Bagworm moth</name>
    <name type="synonym">Eumeta japonica</name>
    <dbReference type="NCBI Taxonomy" id="151549"/>
    <lineage>
        <taxon>Eukaryota</taxon>
        <taxon>Metazoa</taxon>
        <taxon>Ecdysozoa</taxon>
        <taxon>Arthropoda</taxon>
        <taxon>Hexapoda</taxon>
        <taxon>Insecta</taxon>
        <taxon>Pterygota</taxon>
        <taxon>Neoptera</taxon>
        <taxon>Endopterygota</taxon>
        <taxon>Lepidoptera</taxon>
        <taxon>Glossata</taxon>
        <taxon>Ditrysia</taxon>
        <taxon>Tineoidea</taxon>
        <taxon>Psychidae</taxon>
        <taxon>Oiketicinae</taxon>
        <taxon>Eumeta</taxon>
    </lineage>
</organism>
<evidence type="ECO:0000259" key="5">
    <source>
        <dbReference type="Pfam" id="PF01071"/>
    </source>
</evidence>
<keyword evidence="1" id="KW-0436">Ligase</keyword>
<dbReference type="PROSITE" id="PS00184">
    <property type="entry name" value="GARS"/>
    <property type="match status" value="1"/>
</dbReference>
<accession>A0A4C1YAN5</accession>
<dbReference type="Gene3D" id="3.30.470.20">
    <property type="entry name" value="ATP-grasp fold, B domain"/>
    <property type="match status" value="1"/>
</dbReference>
<dbReference type="PANTHER" id="PTHR43472:SF1">
    <property type="entry name" value="PHOSPHORIBOSYLAMINE--GLYCINE LIGASE, CHLOROPLASTIC"/>
    <property type="match status" value="1"/>
</dbReference>
<dbReference type="EMBL" id="BGZK01001117">
    <property type="protein sequence ID" value="GBP71689.1"/>
    <property type="molecule type" value="Genomic_DNA"/>
</dbReference>
<dbReference type="SUPFAM" id="SSF56059">
    <property type="entry name" value="Glutathione synthetase ATP-binding domain-like"/>
    <property type="match status" value="1"/>
</dbReference>
<evidence type="ECO:0000313" key="6">
    <source>
        <dbReference type="EMBL" id="GBP71689.1"/>
    </source>
</evidence>
<dbReference type="InterPro" id="IPR020561">
    <property type="entry name" value="PRibGlycinamid_synth_ATP-grasp"/>
</dbReference>
<evidence type="ECO:0000256" key="4">
    <source>
        <dbReference type="SAM" id="MobiDB-lite"/>
    </source>
</evidence>
<dbReference type="AlphaFoldDB" id="A0A4C1YAN5"/>
<name>A0A4C1YAN5_EUMVA</name>
<keyword evidence="7" id="KW-1185">Reference proteome</keyword>
<evidence type="ECO:0000256" key="1">
    <source>
        <dbReference type="ARBA" id="ARBA00022598"/>
    </source>
</evidence>
<proteinExistence type="predicted"/>
<dbReference type="Pfam" id="PF01071">
    <property type="entry name" value="GARS_A"/>
    <property type="match status" value="1"/>
</dbReference>
<feature type="domain" description="Phosphoribosylglycinamide synthetase ATP-grasp (A)" evidence="5">
    <location>
        <begin position="3"/>
        <end position="33"/>
    </location>
</feature>
<dbReference type="PANTHER" id="PTHR43472">
    <property type="entry name" value="PHOSPHORIBOSYLAMINE--GLYCINE LIGASE"/>
    <property type="match status" value="1"/>
</dbReference>
<dbReference type="GO" id="GO:0005524">
    <property type="term" value="F:ATP binding"/>
    <property type="evidence" value="ECO:0007669"/>
    <property type="project" value="UniProtKB-KW"/>
</dbReference>